<comment type="similarity">
    <text evidence="5">Belongs to the class I-like SAM-binding methyltransferase superfamily. rRNA adenine N(6)-methyltransferase family.</text>
</comment>
<comment type="caution">
    <text evidence="5">Lacks conserved residue(s) required for the propagation of feature annotation.</text>
</comment>
<evidence type="ECO:0000256" key="3">
    <source>
        <dbReference type="ARBA" id="ARBA00022691"/>
    </source>
</evidence>
<feature type="binding site" evidence="5">
    <location>
        <position position="36"/>
    </location>
    <ligand>
        <name>S-adenosyl-L-methionine</name>
        <dbReference type="ChEBI" id="CHEBI:59789"/>
    </ligand>
</feature>
<evidence type="ECO:0000256" key="5">
    <source>
        <dbReference type="PROSITE-ProRule" id="PRU01026"/>
    </source>
</evidence>
<keyword evidence="2 5" id="KW-0808">Transferase</keyword>
<comment type="caution">
    <text evidence="7">The sequence shown here is derived from an EMBL/GenBank/DDBJ whole genome shotgun (WGS) entry which is preliminary data.</text>
</comment>
<dbReference type="GO" id="GO:0000179">
    <property type="term" value="F:rRNA (adenine-N6,N6-)-dimethyltransferase activity"/>
    <property type="evidence" value="ECO:0007669"/>
    <property type="project" value="UniProtKB-UniRule"/>
</dbReference>
<dbReference type="Gene3D" id="3.40.50.150">
    <property type="entry name" value="Vaccinia Virus protein VP39"/>
    <property type="match status" value="1"/>
</dbReference>
<dbReference type="EMBL" id="MGIP01000019">
    <property type="protein sequence ID" value="OGM90573.1"/>
    <property type="molecule type" value="Genomic_DNA"/>
</dbReference>
<feature type="binding site" evidence="5">
    <location>
        <position position="57"/>
    </location>
    <ligand>
        <name>S-adenosyl-L-methionine</name>
        <dbReference type="ChEBI" id="CHEBI:59789"/>
    </ligand>
</feature>
<evidence type="ECO:0000313" key="8">
    <source>
        <dbReference type="Proteomes" id="UP000177029"/>
    </source>
</evidence>
<accession>A0A1F8DPL4</accession>
<organism evidence="7 8">
    <name type="scientific">Candidatus Wolfebacteria bacterium RIFCSPHIGHO2_01_FULL_48_22</name>
    <dbReference type="NCBI Taxonomy" id="1802555"/>
    <lineage>
        <taxon>Bacteria</taxon>
        <taxon>Candidatus Wolfeibacteriota</taxon>
    </lineage>
</organism>
<dbReference type="InterPro" id="IPR020598">
    <property type="entry name" value="rRNA_Ade_methylase_Trfase_N"/>
</dbReference>
<dbReference type="Proteomes" id="UP000177029">
    <property type="component" value="Unassembled WGS sequence"/>
</dbReference>
<dbReference type="GO" id="GO:0003723">
    <property type="term" value="F:RNA binding"/>
    <property type="evidence" value="ECO:0007669"/>
    <property type="project" value="UniProtKB-UniRule"/>
</dbReference>
<dbReference type="InterPro" id="IPR020596">
    <property type="entry name" value="rRNA_Ade_Mease_Trfase_CS"/>
</dbReference>
<dbReference type="STRING" id="1802555.A2755_03400"/>
<dbReference type="PROSITE" id="PS01131">
    <property type="entry name" value="RRNA_A_DIMETH"/>
    <property type="match status" value="1"/>
</dbReference>
<reference evidence="7 8" key="1">
    <citation type="journal article" date="2016" name="Nat. Commun.">
        <title>Thousands of microbial genomes shed light on interconnected biogeochemical processes in an aquifer system.</title>
        <authorList>
            <person name="Anantharaman K."/>
            <person name="Brown C.T."/>
            <person name="Hug L.A."/>
            <person name="Sharon I."/>
            <person name="Castelle C.J."/>
            <person name="Probst A.J."/>
            <person name="Thomas B.C."/>
            <person name="Singh A."/>
            <person name="Wilkins M.J."/>
            <person name="Karaoz U."/>
            <person name="Brodie E.L."/>
            <person name="Williams K.H."/>
            <person name="Hubbard S.S."/>
            <person name="Banfield J.F."/>
        </authorList>
    </citation>
    <scope>NUCLEOTIDE SEQUENCE [LARGE SCALE GENOMIC DNA]</scope>
</reference>
<dbReference type="SMART" id="SM00650">
    <property type="entry name" value="rADc"/>
    <property type="match status" value="1"/>
</dbReference>
<dbReference type="SUPFAM" id="SSF53335">
    <property type="entry name" value="S-adenosyl-L-methionine-dependent methyltransferases"/>
    <property type="match status" value="1"/>
</dbReference>
<gene>
    <name evidence="7" type="ORF">A2755_03400</name>
</gene>
<name>A0A1F8DPL4_9BACT</name>
<dbReference type="PROSITE" id="PS51689">
    <property type="entry name" value="SAM_RNA_A_N6_MT"/>
    <property type="match status" value="1"/>
</dbReference>
<dbReference type="Gene3D" id="1.10.8.100">
    <property type="entry name" value="Ribosomal RNA adenine dimethylase-like, domain 2"/>
    <property type="match status" value="1"/>
</dbReference>
<dbReference type="InterPro" id="IPR001737">
    <property type="entry name" value="KsgA/Erm"/>
</dbReference>
<dbReference type="PANTHER" id="PTHR11727">
    <property type="entry name" value="DIMETHYLADENOSINE TRANSFERASE"/>
    <property type="match status" value="1"/>
</dbReference>
<keyword evidence="4 5" id="KW-0694">RNA-binding</keyword>
<evidence type="ECO:0000256" key="1">
    <source>
        <dbReference type="ARBA" id="ARBA00022603"/>
    </source>
</evidence>
<feature type="binding site" evidence="5">
    <location>
        <position position="9"/>
    </location>
    <ligand>
        <name>S-adenosyl-L-methionine</name>
        <dbReference type="ChEBI" id="CHEBI:59789"/>
    </ligand>
</feature>
<sequence>MTNKRLGQHFLQNGAKLQKIADALEIQKGDVIIEIGPGRGELTEKLLAAGARVIAIEKDVLLWSRPGLDHLEMVYGDVREKLSVVVKSLEKKPYFLAGNIPYYLTGYLLRMIGDIEHKPVRTVFTIQKEVAERICKTEEVGMNILAASILWWADAAYITTIPRKMFNPPPKIDSAVILLKTKPAFIKGGTRQLRDHADYMKFVKVLFAHPRKTALSNLLALYKKKAVLVTFTALDISANIRPERLSFEKILELYKTLPSLKDDRP</sequence>
<evidence type="ECO:0000313" key="7">
    <source>
        <dbReference type="EMBL" id="OGM90573.1"/>
    </source>
</evidence>
<protein>
    <recommendedName>
        <fullName evidence="6">Ribosomal RNA adenine methylase transferase N-terminal domain-containing protein</fullName>
    </recommendedName>
</protein>
<keyword evidence="3 5" id="KW-0949">S-adenosyl-L-methionine</keyword>
<dbReference type="Pfam" id="PF00398">
    <property type="entry name" value="RrnaAD"/>
    <property type="match status" value="1"/>
</dbReference>
<evidence type="ECO:0000259" key="6">
    <source>
        <dbReference type="SMART" id="SM00650"/>
    </source>
</evidence>
<feature type="binding site" evidence="5">
    <location>
        <position position="99"/>
    </location>
    <ligand>
        <name>S-adenosyl-L-methionine</name>
        <dbReference type="ChEBI" id="CHEBI:59789"/>
    </ligand>
</feature>
<feature type="domain" description="Ribosomal RNA adenine methylase transferase N-terminal" evidence="6">
    <location>
        <begin position="16"/>
        <end position="183"/>
    </location>
</feature>
<evidence type="ECO:0000256" key="2">
    <source>
        <dbReference type="ARBA" id="ARBA00022679"/>
    </source>
</evidence>
<evidence type="ECO:0000256" key="4">
    <source>
        <dbReference type="ARBA" id="ARBA00022884"/>
    </source>
</evidence>
<feature type="binding site" evidence="5">
    <location>
        <position position="11"/>
    </location>
    <ligand>
        <name>S-adenosyl-L-methionine</name>
        <dbReference type="ChEBI" id="CHEBI:59789"/>
    </ligand>
</feature>
<keyword evidence="1 5" id="KW-0489">Methyltransferase</keyword>
<dbReference type="AlphaFoldDB" id="A0A1F8DPL4"/>
<dbReference type="InterPro" id="IPR023165">
    <property type="entry name" value="rRNA_Ade_diMease-like_C"/>
</dbReference>
<proteinExistence type="inferred from homology"/>
<dbReference type="InterPro" id="IPR029063">
    <property type="entry name" value="SAM-dependent_MTases_sf"/>
</dbReference>
<dbReference type="PANTHER" id="PTHR11727:SF7">
    <property type="entry name" value="DIMETHYLADENOSINE TRANSFERASE-RELATED"/>
    <property type="match status" value="1"/>
</dbReference>
<dbReference type="GO" id="GO:0005829">
    <property type="term" value="C:cytosol"/>
    <property type="evidence" value="ECO:0007669"/>
    <property type="project" value="TreeGrafter"/>
</dbReference>